<reference evidence="1" key="2">
    <citation type="submission" date="2025-03" db="EMBL/GenBank/DDBJ databases">
        <authorList>
            <consortium name="ELIXIR-Norway"/>
            <consortium name="Elixir Norway"/>
        </authorList>
    </citation>
    <scope>NUCLEOTIDE SEQUENCE</scope>
</reference>
<sequence length="121" mass="13186">MAAHQASPSLGFSRQDDSLELMPFSLKPVALPTFPVSFPATSNPPLLLVQPGPTVPQVDFYVPPLPYFSTSSLASLWQPGLFPKDLAENVDSLAQKPSMAPHYPQRNNSLPVGPRLSHFFT</sequence>
<name>A0AC59YZK1_RANTA</name>
<protein>
    <submittedName>
        <fullName evidence="1">Uncharacterized protein</fullName>
    </submittedName>
</protein>
<dbReference type="Proteomes" id="UP001162501">
    <property type="component" value="Chromosome 21"/>
</dbReference>
<evidence type="ECO:0000313" key="2">
    <source>
        <dbReference type="Proteomes" id="UP001162501"/>
    </source>
</evidence>
<dbReference type="EMBL" id="OX596105">
    <property type="protein sequence ID" value="CAN0098618.1"/>
    <property type="molecule type" value="Genomic_DNA"/>
</dbReference>
<accession>A0AC59YZK1</accession>
<evidence type="ECO:0000313" key="1">
    <source>
        <dbReference type="EMBL" id="CAN0098618.1"/>
    </source>
</evidence>
<proteinExistence type="predicted"/>
<organism evidence="1 2">
    <name type="scientific">Rangifer tarandus platyrhynchus</name>
    <name type="common">Svalbard reindeer</name>
    <dbReference type="NCBI Taxonomy" id="3082113"/>
    <lineage>
        <taxon>Eukaryota</taxon>
        <taxon>Metazoa</taxon>
        <taxon>Chordata</taxon>
        <taxon>Craniata</taxon>
        <taxon>Vertebrata</taxon>
        <taxon>Euteleostomi</taxon>
        <taxon>Mammalia</taxon>
        <taxon>Eutheria</taxon>
        <taxon>Laurasiatheria</taxon>
        <taxon>Artiodactyla</taxon>
        <taxon>Ruminantia</taxon>
        <taxon>Pecora</taxon>
        <taxon>Cervidae</taxon>
        <taxon>Odocoileinae</taxon>
        <taxon>Rangifer</taxon>
    </lineage>
</organism>
<reference evidence="1" key="1">
    <citation type="submission" date="2023-05" db="EMBL/GenBank/DDBJ databases">
        <authorList>
            <consortium name="ELIXIR-Norway"/>
        </authorList>
    </citation>
    <scope>NUCLEOTIDE SEQUENCE</scope>
</reference>
<gene>
    <name evidence="1" type="ORF">MRATA1EN22A_LOCUS12011</name>
</gene>